<evidence type="ECO:0000256" key="6">
    <source>
        <dbReference type="SAM" id="Phobius"/>
    </source>
</evidence>
<dbReference type="InterPro" id="IPR011577">
    <property type="entry name" value="Cyt_b561_bac/Ni-Hgenase"/>
</dbReference>
<evidence type="ECO:0000256" key="4">
    <source>
        <dbReference type="ARBA" id="ARBA00022989"/>
    </source>
</evidence>
<dbReference type="Proteomes" id="UP001156882">
    <property type="component" value="Unassembled WGS sequence"/>
</dbReference>
<comment type="subcellular location">
    <subcellularLocation>
        <location evidence="1">Cell membrane</location>
        <topology evidence="1">Multi-pass membrane protein</topology>
    </subcellularLocation>
</comment>
<name>A0ABQ6CEU2_9HYPH</name>
<evidence type="ECO:0000313" key="9">
    <source>
        <dbReference type="Proteomes" id="UP001156882"/>
    </source>
</evidence>
<evidence type="ECO:0000256" key="1">
    <source>
        <dbReference type="ARBA" id="ARBA00004651"/>
    </source>
</evidence>
<evidence type="ECO:0000256" key="3">
    <source>
        <dbReference type="ARBA" id="ARBA00022692"/>
    </source>
</evidence>
<dbReference type="PANTHER" id="PTHR30485:SF1">
    <property type="entry name" value="CYTOCHROME YDHU-RELATED"/>
    <property type="match status" value="1"/>
</dbReference>
<dbReference type="Pfam" id="PF01292">
    <property type="entry name" value="Ni_hydr_CYTB"/>
    <property type="match status" value="1"/>
</dbReference>
<reference evidence="9" key="1">
    <citation type="journal article" date="2019" name="Int. J. Syst. Evol. Microbiol.">
        <title>The Global Catalogue of Microorganisms (GCM) 10K type strain sequencing project: providing services to taxonomists for standard genome sequencing and annotation.</title>
        <authorList>
            <consortium name="The Broad Institute Genomics Platform"/>
            <consortium name="The Broad Institute Genome Sequencing Center for Infectious Disease"/>
            <person name="Wu L."/>
            <person name="Ma J."/>
        </authorList>
    </citation>
    <scope>NUCLEOTIDE SEQUENCE [LARGE SCALE GENOMIC DNA]</scope>
    <source>
        <strain evidence="9">NBRC 101365</strain>
    </source>
</reference>
<dbReference type="InterPro" id="IPR051542">
    <property type="entry name" value="Hydrogenase_cytochrome"/>
</dbReference>
<feature type="transmembrane region" description="Helical" evidence="6">
    <location>
        <begin position="97"/>
        <end position="117"/>
    </location>
</feature>
<protein>
    <recommendedName>
        <fullName evidence="7">Cytochrome b561 bacterial/Ni-hydrogenase domain-containing protein</fullName>
    </recommendedName>
</protein>
<keyword evidence="5 6" id="KW-0472">Membrane</keyword>
<evidence type="ECO:0000313" key="8">
    <source>
        <dbReference type="EMBL" id="GLS18887.1"/>
    </source>
</evidence>
<gene>
    <name evidence="8" type="ORF">GCM10007874_19040</name>
</gene>
<feature type="transmembrane region" description="Helical" evidence="6">
    <location>
        <begin position="33"/>
        <end position="53"/>
    </location>
</feature>
<comment type="caution">
    <text evidence="8">The sequence shown here is derived from an EMBL/GenBank/DDBJ whole genome shotgun (WGS) entry which is preliminary data.</text>
</comment>
<evidence type="ECO:0000256" key="5">
    <source>
        <dbReference type="ARBA" id="ARBA00023136"/>
    </source>
</evidence>
<evidence type="ECO:0000256" key="2">
    <source>
        <dbReference type="ARBA" id="ARBA00022475"/>
    </source>
</evidence>
<sequence length="180" mass="19584">MMLSGWAIYNASPDLPFVFPRWMTLGGWLAGGIAWHISVMWVLFAVVGAYLIYGFASGHFLREFFPLSPRAVVKTMIAALTGQLGHNVGHYNAVQKLLYLGVIGLLGVQIATGFAIWKPVQLGWLTDLFGGFPLARNFHLAAMIGLVLFLAVHLTLVVIFPNTLIAMLAPVPAEPEDPAP</sequence>
<dbReference type="InterPro" id="IPR016174">
    <property type="entry name" value="Di-haem_cyt_TM"/>
</dbReference>
<accession>A0ABQ6CEU2</accession>
<feature type="transmembrane region" description="Helical" evidence="6">
    <location>
        <begin position="137"/>
        <end position="160"/>
    </location>
</feature>
<keyword evidence="9" id="KW-1185">Reference proteome</keyword>
<dbReference type="SUPFAM" id="SSF81342">
    <property type="entry name" value="Transmembrane di-heme cytochromes"/>
    <property type="match status" value="1"/>
</dbReference>
<proteinExistence type="predicted"/>
<feature type="domain" description="Cytochrome b561 bacterial/Ni-hydrogenase" evidence="7">
    <location>
        <begin position="2"/>
        <end position="167"/>
    </location>
</feature>
<keyword evidence="4 6" id="KW-1133">Transmembrane helix</keyword>
<dbReference type="PANTHER" id="PTHR30485">
    <property type="entry name" value="NI/FE-HYDROGENASE 1 B-TYPE CYTOCHROME SUBUNIT"/>
    <property type="match status" value="1"/>
</dbReference>
<keyword evidence="3 6" id="KW-0812">Transmembrane</keyword>
<evidence type="ECO:0000259" key="7">
    <source>
        <dbReference type="Pfam" id="PF01292"/>
    </source>
</evidence>
<keyword evidence="2" id="KW-1003">Cell membrane</keyword>
<organism evidence="8 9">
    <name type="scientific">Labrys miyagiensis</name>
    <dbReference type="NCBI Taxonomy" id="346912"/>
    <lineage>
        <taxon>Bacteria</taxon>
        <taxon>Pseudomonadati</taxon>
        <taxon>Pseudomonadota</taxon>
        <taxon>Alphaproteobacteria</taxon>
        <taxon>Hyphomicrobiales</taxon>
        <taxon>Xanthobacteraceae</taxon>
        <taxon>Labrys</taxon>
    </lineage>
</organism>
<dbReference type="EMBL" id="BSPC01000015">
    <property type="protein sequence ID" value="GLS18887.1"/>
    <property type="molecule type" value="Genomic_DNA"/>
</dbReference>
<dbReference type="Gene3D" id="1.20.950.20">
    <property type="entry name" value="Transmembrane di-heme cytochromes, Chain C"/>
    <property type="match status" value="1"/>
</dbReference>